<accession>A0A564VL60</accession>
<keyword evidence="2" id="KW-1133">Transmembrane helix</keyword>
<dbReference type="AlphaFoldDB" id="A0A564VL60"/>
<name>A0A564VL60_9FIRM</name>
<feature type="region of interest" description="Disordered" evidence="1">
    <location>
        <begin position="101"/>
        <end position="192"/>
    </location>
</feature>
<feature type="compositionally biased region" description="Polar residues" evidence="1">
    <location>
        <begin position="101"/>
        <end position="162"/>
    </location>
</feature>
<dbReference type="EMBL" id="CABHNW010000028">
    <property type="protein sequence ID" value="VUX33179.1"/>
    <property type="molecule type" value="Genomic_DNA"/>
</dbReference>
<feature type="compositionally biased region" description="Low complexity" evidence="1">
    <location>
        <begin position="163"/>
        <end position="186"/>
    </location>
</feature>
<evidence type="ECO:0000256" key="2">
    <source>
        <dbReference type="SAM" id="Phobius"/>
    </source>
</evidence>
<evidence type="ECO:0000256" key="1">
    <source>
        <dbReference type="SAM" id="MobiDB-lite"/>
    </source>
</evidence>
<organism evidence="4 5">
    <name type="scientific">Blautia luti</name>
    <dbReference type="NCBI Taxonomy" id="89014"/>
    <lineage>
        <taxon>Bacteria</taxon>
        <taxon>Bacillati</taxon>
        <taxon>Bacillota</taxon>
        <taxon>Clostridia</taxon>
        <taxon>Lachnospirales</taxon>
        <taxon>Lachnospiraceae</taxon>
        <taxon>Blautia</taxon>
    </lineage>
</organism>
<protein>
    <recommendedName>
        <fullName evidence="3">DUF1980 domain-containing protein</fullName>
    </recommendedName>
</protein>
<dbReference type="Pfam" id="PF21537">
    <property type="entry name" value="DUF1980_C"/>
    <property type="match status" value="1"/>
</dbReference>
<dbReference type="PANTHER" id="PTHR40047:SF1">
    <property type="entry name" value="UPF0703 PROTEIN YCGQ"/>
    <property type="match status" value="1"/>
</dbReference>
<feature type="transmembrane region" description="Helical" evidence="2">
    <location>
        <begin position="40"/>
        <end position="59"/>
    </location>
</feature>
<dbReference type="InterPro" id="IPR015402">
    <property type="entry name" value="DUF1980"/>
</dbReference>
<dbReference type="InterPro" id="IPR052955">
    <property type="entry name" value="UPF0703_membrane_permease"/>
</dbReference>
<dbReference type="PANTHER" id="PTHR40047">
    <property type="entry name" value="UPF0703 PROTEIN YCGQ"/>
    <property type="match status" value="1"/>
</dbReference>
<dbReference type="Proteomes" id="UP000408482">
    <property type="component" value="Unassembled WGS sequence"/>
</dbReference>
<reference evidence="4 5" key="1">
    <citation type="submission" date="2019-07" db="EMBL/GenBank/DDBJ databases">
        <authorList>
            <person name="Hibberd C M."/>
            <person name="Gehrig L. J."/>
            <person name="Chang H.-W."/>
            <person name="Venkatesh S."/>
        </authorList>
    </citation>
    <scope>NUCLEOTIDE SEQUENCE [LARGE SCALE GENOMIC DNA]</scope>
    <source>
        <strain evidence="4">Blautia_luti_SSTS_Bg7063</strain>
    </source>
</reference>
<sequence>MKHYFNKEAFIEGMSCVLFAAAILYLIFTEKYLLFVRPGMKIYLYFAAAVMFVWAISCFRRISTPQYKLRLNRFLVIVVPVIAMFLPYTAIKASETSITGQMQTGQSDTSGSISQNNTDSSQNASKDKSNNQNTSENTPDTSSRNVTDNSNNSNQQTIASDAQNSNQQNNDQQNSQGQSYGSQGQQIRIPSGLDKENKTITIPDDEFYAWIVQLNYYHDEYEGYTVHIHGTVYRETSMKENEFAVTRLLMSCCVADLVNCGPLCFYDNASELTQDAWVNVTGTYHYDKLKGMELTITGIEDAEPAEEEYIYPVF</sequence>
<proteinExistence type="predicted"/>
<evidence type="ECO:0000313" key="4">
    <source>
        <dbReference type="EMBL" id="VUX33179.1"/>
    </source>
</evidence>
<keyword evidence="2" id="KW-0472">Membrane</keyword>
<dbReference type="RefSeq" id="WP_186289987.1">
    <property type="nucleotide sequence ID" value="NZ_CABHMX010000054.1"/>
</dbReference>
<feature type="transmembrane region" description="Helical" evidence="2">
    <location>
        <begin position="9"/>
        <end position="28"/>
    </location>
</feature>
<feature type="transmembrane region" description="Helical" evidence="2">
    <location>
        <begin position="71"/>
        <end position="91"/>
    </location>
</feature>
<evidence type="ECO:0000313" key="5">
    <source>
        <dbReference type="Proteomes" id="UP000408482"/>
    </source>
</evidence>
<dbReference type="NCBIfam" id="TIGR03943">
    <property type="entry name" value="TIGR03943 family putative permease subunit"/>
    <property type="match status" value="1"/>
</dbReference>
<dbReference type="InterPro" id="IPR048447">
    <property type="entry name" value="DUF1980_C"/>
</dbReference>
<evidence type="ECO:0000259" key="3">
    <source>
        <dbReference type="Pfam" id="PF21537"/>
    </source>
</evidence>
<keyword evidence="5" id="KW-1185">Reference proteome</keyword>
<gene>
    <name evidence="4" type="ORF">RSSSTS7063_02534</name>
</gene>
<keyword evidence="2" id="KW-0812">Transmembrane</keyword>
<feature type="domain" description="DUF1980" evidence="3">
    <location>
        <begin position="194"/>
        <end position="312"/>
    </location>
</feature>